<dbReference type="VEuPathDB" id="FungiDB:CPUR_02153"/>
<reference evidence="1 2" key="1">
    <citation type="journal article" date="2013" name="PLoS Genet.">
        <title>Plant-symbiotic fungi as chemical engineers: Multi-genome analysis of the Clavicipitaceae reveals dynamics of alkaloid loci.</title>
        <authorList>
            <person name="Schardl C.L."/>
            <person name="Young C.A."/>
            <person name="Hesse U."/>
            <person name="Amyotte S.G."/>
            <person name="Andreeva K."/>
            <person name="Calie P.J."/>
            <person name="Fleetwood D.J."/>
            <person name="Haws D.C."/>
            <person name="Moore N."/>
            <person name="Oeser B."/>
            <person name="Panaccione D.G."/>
            <person name="Schweri K.K."/>
            <person name="Voisey C.R."/>
            <person name="Farman M.L."/>
            <person name="Jaromczyk J.W."/>
            <person name="Roe B.A."/>
            <person name="O'Sullivan D.M."/>
            <person name="Scott B."/>
            <person name="Tudzynski P."/>
            <person name="An Z."/>
            <person name="Arnaoudova E.G."/>
            <person name="Bullock C.T."/>
            <person name="Charlton N.D."/>
            <person name="Chen L."/>
            <person name="Cox M."/>
            <person name="Dinkins R.D."/>
            <person name="Florea S."/>
            <person name="Glenn A.E."/>
            <person name="Gordon A."/>
            <person name="Gueldener U."/>
            <person name="Harris D.R."/>
            <person name="Hollin W."/>
            <person name="Jaromczyk J."/>
            <person name="Johnson R.D."/>
            <person name="Khan A.K."/>
            <person name="Leistner E."/>
            <person name="Leuchtmann A."/>
            <person name="Li C."/>
            <person name="Liu J."/>
            <person name="Liu J."/>
            <person name="Liu M."/>
            <person name="Mace W."/>
            <person name="Machado C."/>
            <person name="Nagabhyru P."/>
            <person name="Pan J."/>
            <person name="Schmid J."/>
            <person name="Sugawara K."/>
            <person name="Steiner U."/>
            <person name="Takach J.E."/>
            <person name="Tanaka E."/>
            <person name="Webb J.S."/>
            <person name="Wilson E.V."/>
            <person name="Wiseman J.L."/>
            <person name="Yoshida R."/>
            <person name="Zeng Z."/>
        </authorList>
    </citation>
    <scope>NUCLEOTIDE SEQUENCE [LARGE SCALE GENOMIC DNA]</scope>
    <source>
        <strain evidence="1 2">20.1</strain>
    </source>
</reference>
<sequence>MRAPVTHPPNITPFRGGEGENIGCWLKRLRSSYLRANNGRDVGPSELIQAIDSALGGEASEFVCGNPLLDQIVDQADDFTATQDDLVVFENALRDRFDVGAEVGVAHDGPFLNVAQGDGESLDAYHGRVLAFFRARGGRDKPVSPDQPQLTLFEVTGVNELIHRFVLGLRDKSLAHDAIDHGVLMSDSFRSALQIVKESSSRLDVKANVARAMAQQARLSMIDGWFRQQLGHSANEELSRAYGLPSSLFDQTVPNYCSPDQAYFPPVLQQRYAYWPQQANVFQSAPAPAPAPVQFPAVPAPVFAPVPVPVSAPALAPAPVFATTPAPAPVFAPAPVPVGARNATVDVSDLCPPMEPEETEVEAPEPIEDECPTFEAVGVSYAAAVDAMIQASELCVADEHEKLLIVPVEHVEDSHSTVEAVNASHAAVETGVNPLSFQHHEHEDATVEDVAVVEDVAAVEDVITVEDVVAVEDVAAVEDVITVEDVVAVEDVAAVEDVITVEDVVAVEDVAAEGVTTVEDITAIEDAIVEDVTTVEDVTADADVTTDEDEILPSVLVPLVREKAVKRSTRALSEILIRGYSKALENHHP</sequence>
<dbReference type="EMBL" id="CAGA01000009">
    <property type="protein sequence ID" value="CCE28466.1"/>
    <property type="molecule type" value="Genomic_DNA"/>
</dbReference>
<evidence type="ECO:0000313" key="2">
    <source>
        <dbReference type="Proteomes" id="UP000016801"/>
    </source>
</evidence>
<keyword evidence="2" id="KW-1185">Reference proteome</keyword>
<protein>
    <submittedName>
        <fullName evidence="1">Uncharacterized protein</fullName>
    </submittedName>
</protein>
<dbReference type="AlphaFoldDB" id="M1VZV5"/>
<accession>M1VZV5</accession>
<proteinExistence type="predicted"/>
<evidence type="ECO:0000313" key="1">
    <source>
        <dbReference type="EMBL" id="CCE28466.1"/>
    </source>
</evidence>
<organism evidence="1 2">
    <name type="scientific">Claviceps purpurea (strain 20.1)</name>
    <name type="common">Ergot fungus</name>
    <name type="synonym">Sphacelia segetum</name>
    <dbReference type="NCBI Taxonomy" id="1111077"/>
    <lineage>
        <taxon>Eukaryota</taxon>
        <taxon>Fungi</taxon>
        <taxon>Dikarya</taxon>
        <taxon>Ascomycota</taxon>
        <taxon>Pezizomycotina</taxon>
        <taxon>Sordariomycetes</taxon>
        <taxon>Hypocreomycetidae</taxon>
        <taxon>Hypocreales</taxon>
        <taxon>Clavicipitaceae</taxon>
        <taxon>Claviceps</taxon>
    </lineage>
</organism>
<comment type="caution">
    <text evidence="1">The sequence shown here is derived from an EMBL/GenBank/DDBJ whole genome shotgun (WGS) entry which is preliminary data.</text>
</comment>
<dbReference type="Proteomes" id="UP000016801">
    <property type="component" value="Unassembled WGS sequence"/>
</dbReference>
<name>M1VZV5_CLAP2</name>
<dbReference type="STRING" id="1111077.M1VZV5"/>
<dbReference type="HOGENOM" id="CLU_463073_0_0_1"/>
<dbReference type="OrthoDB" id="4961030at2759"/>
<gene>
    <name evidence="1" type="ORF">CPUR_02153</name>
</gene>